<evidence type="ECO:0000313" key="2">
    <source>
        <dbReference type="Proteomes" id="UP000807342"/>
    </source>
</evidence>
<gene>
    <name evidence="1" type="ORF">P691DRAFT_801998</name>
</gene>
<keyword evidence="2" id="KW-1185">Reference proteome</keyword>
<proteinExistence type="predicted"/>
<organism evidence="1 2">
    <name type="scientific">Macrolepiota fuliginosa MF-IS2</name>
    <dbReference type="NCBI Taxonomy" id="1400762"/>
    <lineage>
        <taxon>Eukaryota</taxon>
        <taxon>Fungi</taxon>
        <taxon>Dikarya</taxon>
        <taxon>Basidiomycota</taxon>
        <taxon>Agaricomycotina</taxon>
        <taxon>Agaricomycetes</taxon>
        <taxon>Agaricomycetidae</taxon>
        <taxon>Agaricales</taxon>
        <taxon>Agaricineae</taxon>
        <taxon>Agaricaceae</taxon>
        <taxon>Macrolepiota</taxon>
    </lineage>
</organism>
<comment type="caution">
    <text evidence="1">The sequence shown here is derived from an EMBL/GenBank/DDBJ whole genome shotgun (WGS) entry which is preliminary data.</text>
</comment>
<protein>
    <submittedName>
        <fullName evidence="1">Uncharacterized protein</fullName>
    </submittedName>
</protein>
<accession>A0A9P6C9F6</accession>
<evidence type="ECO:0000313" key="1">
    <source>
        <dbReference type="EMBL" id="KAF9453129.1"/>
    </source>
</evidence>
<dbReference type="Proteomes" id="UP000807342">
    <property type="component" value="Unassembled WGS sequence"/>
</dbReference>
<dbReference type="AlphaFoldDB" id="A0A9P6C9F6"/>
<dbReference type="EMBL" id="MU151064">
    <property type="protein sequence ID" value="KAF9453129.1"/>
    <property type="molecule type" value="Genomic_DNA"/>
</dbReference>
<reference evidence="1" key="1">
    <citation type="submission" date="2020-11" db="EMBL/GenBank/DDBJ databases">
        <authorList>
            <consortium name="DOE Joint Genome Institute"/>
            <person name="Ahrendt S."/>
            <person name="Riley R."/>
            <person name="Andreopoulos W."/>
            <person name="Labutti K."/>
            <person name="Pangilinan J."/>
            <person name="Ruiz-Duenas F.J."/>
            <person name="Barrasa J.M."/>
            <person name="Sanchez-Garcia M."/>
            <person name="Camarero S."/>
            <person name="Miyauchi S."/>
            <person name="Serrano A."/>
            <person name="Linde D."/>
            <person name="Babiker R."/>
            <person name="Drula E."/>
            <person name="Ayuso-Fernandez I."/>
            <person name="Pacheco R."/>
            <person name="Padilla G."/>
            <person name="Ferreira P."/>
            <person name="Barriuso J."/>
            <person name="Kellner H."/>
            <person name="Castanera R."/>
            <person name="Alfaro M."/>
            <person name="Ramirez L."/>
            <person name="Pisabarro A.G."/>
            <person name="Kuo A."/>
            <person name="Tritt A."/>
            <person name="Lipzen A."/>
            <person name="He G."/>
            <person name="Yan M."/>
            <person name="Ng V."/>
            <person name="Cullen D."/>
            <person name="Martin F."/>
            <person name="Rosso M.-N."/>
            <person name="Henrissat B."/>
            <person name="Hibbett D."/>
            <person name="Martinez A.T."/>
            <person name="Grigoriev I.V."/>
        </authorList>
    </citation>
    <scope>NUCLEOTIDE SEQUENCE</scope>
    <source>
        <strain evidence="1">MF-IS2</strain>
    </source>
</reference>
<sequence length="54" mass="5850">MGYAEGCVLASGCMGRELGVAGVGVWICARHQSYPSDTLNIFPDVHRAHYQIPD</sequence>
<feature type="non-terminal residue" evidence="1">
    <location>
        <position position="54"/>
    </location>
</feature>
<name>A0A9P6C9F6_9AGAR</name>